<evidence type="ECO:0000313" key="2">
    <source>
        <dbReference type="EMBL" id="NIZ60094.1"/>
    </source>
</evidence>
<comment type="caution">
    <text evidence="2">The sequence shown here is derived from an EMBL/GenBank/DDBJ whole genome shotgun (WGS) entry which is preliminary data.</text>
</comment>
<dbReference type="RefSeq" id="WP_167682451.1">
    <property type="nucleotide sequence ID" value="NZ_QHLQ01000002.1"/>
</dbReference>
<keyword evidence="1" id="KW-0472">Membrane</keyword>
<keyword evidence="1" id="KW-1133">Transmembrane helix</keyword>
<feature type="transmembrane region" description="Helical" evidence="1">
    <location>
        <begin position="21"/>
        <end position="39"/>
    </location>
</feature>
<protein>
    <submittedName>
        <fullName evidence="2">Nitric oxide reductase F protein</fullName>
    </submittedName>
</protein>
<evidence type="ECO:0000256" key="1">
    <source>
        <dbReference type="SAM" id="Phobius"/>
    </source>
</evidence>
<dbReference type="Proteomes" id="UP001429564">
    <property type="component" value="Unassembled WGS sequence"/>
</dbReference>
<keyword evidence="1" id="KW-0812">Transmembrane</keyword>
<proteinExistence type="predicted"/>
<organism evidence="2 3">
    <name type="scientific">Parasedimentitalea denitrificans</name>
    <dbReference type="NCBI Taxonomy" id="2211118"/>
    <lineage>
        <taxon>Bacteria</taxon>
        <taxon>Pseudomonadati</taxon>
        <taxon>Pseudomonadota</taxon>
        <taxon>Alphaproteobacteria</taxon>
        <taxon>Rhodobacterales</taxon>
        <taxon>Paracoccaceae</taxon>
        <taxon>Parasedimentitalea</taxon>
    </lineage>
</organism>
<dbReference type="EMBL" id="QHLQ01000002">
    <property type="protein sequence ID" value="NIZ60094.1"/>
    <property type="molecule type" value="Genomic_DNA"/>
</dbReference>
<gene>
    <name evidence="2" type="ORF">DL239_03780</name>
</gene>
<accession>A0ABX0W5K4</accession>
<sequence length="99" mass="10420">MSEKGFAYHQLSRGLRDPLSLAWIVLLALSLTSALFTGLGSASDLLTKVTGLMVLGLALLKARVILARYLGLAAAPGWLNGGISVLVLWALIVAGLYLI</sequence>
<keyword evidence="3" id="KW-1185">Reference proteome</keyword>
<reference evidence="2 3" key="1">
    <citation type="submission" date="2018-05" db="EMBL/GenBank/DDBJ databases">
        <authorList>
            <person name="Zhang Y.-J."/>
        </authorList>
    </citation>
    <scope>NUCLEOTIDE SEQUENCE [LARGE SCALE GENOMIC DNA]</scope>
    <source>
        <strain evidence="2 3">CY04</strain>
    </source>
</reference>
<evidence type="ECO:0000313" key="3">
    <source>
        <dbReference type="Proteomes" id="UP001429564"/>
    </source>
</evidence>
<name>A0ABX0W5K4_9RHOB</name>
<feature type="transmembrane region" description="Helical" evidence="1">
    <location>
        <begin position="78"/>
        <end position="98"/>
    </location>
</feature>
<feature type="transmembrane region" description="Helical" evidence="1">
    <location>
        <begin position="45"/>
        <end position="66"/>
    </location>
</feature>